<dbReference type="InterPro" id="IPR007110">
    <property type="entry name" value="Ig-like_dom"/>
</dbReference>
<dbReference type="PROSITE" id="PS50835">
    <property type="entry name" value="IG_LIKE"/>
    <property type="match status" value="1"/>
</dbReference>
<dbReference type="SMART" id="SM00409">
    <property type="entry name" value="IG"/>
    <property type="match status" value="1"/>
</dbReference>
<keyword evidence="1" id="KW-0732">Signal</keyword>
<reference evidence="3" key="1">
    <citation type="journal article" date="2004" name="Genome Res.">
        <title>The status, quality, and expansion of the NIH full-length cDNA project: the Mammalian Gene Collection (MGC).</title>
        <authorList>
            <consortium name="The MGC Project Team"/>
            <person name="Gerhard D.S."/>
            <person name="Wagner L."/>
            <person name="Feingold E.A."/>
            <person name="Shenmen C.M."/>
            <person name="Grouse L.H."/>
            <person name="Schuler G."/>
            <person name="Klein S.L."/>
            <person name="Old S."/>
            <person name="Rasooly R."/>
            <person name="Good P."/>
            <person name="Guyer M."/>
            <person name="Peck A.M."/>
            <person name="Derge J.G."/>
            <person name="Lipman D."/>
            <person name="Collins F.S."/>
            <person name="Jang W."/>
            <person name="Sherry S."/>
            <person name="Feolo M."/>
            <person name="Misquitta L."/>
            <person name="Lee E."/>
            <person name="Rotmistrovsky K."/>
            <person name="Greenhut S.F."/>
            <person name="Schaefer C.F."/>
            <person name="Buetow K."/>
            <person name="Bonner T.I."/>
            <person name="Haussler D."/>
            <person name="Kent J."/>
            <person name="Kiekhaus M."/>
            <person name="Furey T."/>
            <person name="Brent M."/>
            <person name="Prange C."/>
            <person name="Schreiber K."/>
            <person name="Shapiro N."/>
            <person name="Bhat N.K."/>
            <person name="Hopkins R.F."/>
            <person name="Hsie F."/>
            <person name="Driscoll T."/>
            <person name="Soares M.B."/>
            <person name="Casavant T.L."/>
            <person name="Scheetz T.E."/>
            <person name="Brown-stein M.J."/>
            <person name="Usdin T.B."/>
            <person name="Toshiyuki S."/>
            <person name="Carninci P."/>
            <person name="Piao Y."/>
            <person name="Dudekula D.B."/>
            <person name="Ko M.S."/>
            <person name="Kawakami K."/>
            <person name="Suzuki Y."/>
            <person name="Sugano S."/>
            <person name="Gruber C.E."/>
            <person name="Smith M.R."/>
            <person name="Simmons B."/>
            <person name="Moore T."/>
            <person name="Waterman R."/>
            <person name="Johnson S.L."/>
            <person name="Ruan Y."/>
            <person name="Wei C.L."/>
            <person name="Mathavan S."/>
            <person name="Gunaratne P.H."/>
            <person name="Wu J."/>
            <person name="Garcia A.M."/>
            <person name="Hulyk S.W."/>
            <person name="Fuh E."/>
            <person name="Yuan Y."/>
            <person name="Sneed A."/>
            <person name="Kowis C."/>
            <person name="Hodgson A."/>
            <person name="Muzny D.M."/>
            <person name="McPherson J."/>
            <person name="Gibbs R.A."/>
            <person name="Fahey J."/>
            <person name="Helton E."/>
            <person name="Ketteman M."/>
            <person name="Madan A."/>
            <person name="Rodrigues S."/>
            <person name="Sanchez A."/>
            <person name="Whiting M."/>
            <person name="Madari A."/>
            <person name="Young A.C."/>
            <person name="Wetherby K.D."/>
            <person name="Granite S.J."/>
            <person name="Kwong P.N."/>
            <person name="Brinkley C.P."/>
            <person name="Pearson R.L."/>
            <person name="Bouffard G.G."/>
            <person name="Blakesly R.W."/>
            <person name="Green E.D."/>
            <person name="Dickson M.C."/>
            <person name="Rodriguez A.C."/>
            <person name="Grimwood J."/>
            <person name="Schmutz J."/>
            <person name="Myers R.M."/>
            <person name="Butterfield Y.S."/>
            <person name="Griffith M."/>
            <person name="Griffith O.L."/>
            <person name="Krzywinski M.I."/>
            <person name="Liao N."/>
            <person name="Morin R."/>
            <person name="Morrin R."/>
            <person name="Palmquist D."/>
            <person name="Petrescu A.S."/>
            <person name="Skalska U."/>
            <person name="Smailus D.E."/>
            <person name="Stott J.M."/>
            <person name="Schnerch A."/>
            <person name="Schein J.E."/>
            <person name="Jones S.J."/>
            <person name="Holt R.A."/>
            <person name="Baross A."/>
            <person name="Marra M.A."/>
            <person name="Clifton S."/>
            <person name="Makowski K.A."/>
            <person name="Bosak S."/>
            <person name="Malek J."/>
        </authorList>
    </citation>
    <scope>NUCLEOTIDE SEQUENCE [LARGE SCALE MRNA]</scope>
    <source>
        <tissue evidence="3">Pituitary gland</tissue>
    </source>
</reference>
<proteinExistence type="evidence at transcript level"/>
<dbReference type="InterPro" id="IPR050150">
    <property type="entry name" value="IgV_Light_Chain"/>
</dbReference>
<protein>
    <recommendedName>
        <fullName evidence="2">Ig-like domain-containing protein</fullName>
    </recommendedName>
</protein>
<dbReference type="InterPro" id="IPR003599">
    <property type="entry name" value="Ig_sub"/>
</dbReference>
<evidence type="ECO:0000256" key="1">
    <source>
        <dbReference type="SAM" id="SignalP"/>
    </source>
</evidence>
<name>B2RYW6_RAT</name>
<dbReference type="InterPro" id="IPR013106">
    <property type="entry name" value="Ig_V-set"/>
</dbReference>
<dbReference type="Gene3D" id="2.60.40.10">
    <property type="entry name" value="Immunoglobulins"/>
    <property type="match status" value="1"/>
</dbReference>
<dbReference type="Pfam" id="PF07686">
    <property type="entry name" value="V-set"/>
    <property type="match status" value="1"/>
</dbReference>
<organism evidence="3">
    <name type="scientific">Rattus norvegicus</name>
    <name type="common">Rat</name>
    <dbReference type="NCBI Taxonomy" id="10116"/>
    <lineage>
        <taxon>Eukaryota</taxon>
        <taxon>Metazoa</taxon>
        <taxon>Chordata</taxon>
        <taxon>Craniata</taxon>
        <taxon>Vertebrata</taxon>
        <taxon>Euteleostomi</taxon>
        <taxon>Mammalia</taxon>
        <taxon>Eutheria</taxon>
        <taxon>Euarchontoglires</taxon>
        <taxon>Glires</taxon>
        <taxon>Rodentia</taxon>
        <taxon>Myomorpha</taxon>
        <taxon>Muroidea</taxon>
        <taxon>Muridae</taxon>
        <taxon>Murinae</taxon>
        <taxon>Rattus</taxon>
    </lineage>
</organism>
<feature type="chain" id="PRO_5002780477" description="Ig-like domain-containing protein" evidence="1">
    <location>
        <begin position="20"/>
        <end position="129"/>
    </location>
</feature>
<dbReference type="InterPro" id="IPR036179">
    <property type="entry name" value="Ig-like_dom_sf"/>
</dbReference>
<dbReference type="PANTHER" id="PTHR23267">
    <property type="entry name" value="IMMUNOGLOBULIN LIGHT CHAIN"/>
    <property type="match status" value="1"/>
</dbReference>
<feature type="domain" description="Ig-like" evidence="2">
    <location>
        <begin position="19"/>
        <end position="129"/>
    </location>
</feature>
<dbReference type="AlphaFoldDB" id="B2RYW6"/>
<evidence type="ECO:0000259" key="2">
    <source>
        <dbReference type="PROSITE" id="PS50835"/>
    </source>
</evidence>
<dbReference type="SUPFAM" id="SSF48726">
    <property type="entry name" value="Immunoglobulin"/>
    <property type="match status" value="1"/>
</dbReference>
<dbReference type="EMBL" id="BC166930">
    <property type="protein sequence ID" value="AAI66930.1"/>
    <property type="molecule type" value="mRNA"/>
</dbReference>
<feature type="signal peptide" evidence="1">
    <location>
        <begin position="1"/>
        <end position="19"/>
    </location>
</feature>
<accession>B2RYW6</accession>
<dbReference type="SMART" id="SM00406">
    <property type="entry name" value="IGv"/>
    <property type="match status" value="1"/>
</dbReference>
<evidence type="ECO:0000313" key="3">
    <source>
        <dbReference type="EMBL" id="AAI66930.1"/>
    </source>
</evidence>
<sequence>MTWTLLFLAFLHHLTGSCAQVVLTQPKSVSTSLESTVKLSCKLNSGNIGSYYMHWYQQHEGRSPTNMIYRDDKRPDGVPDRFSGSIDSSSNSAFLTINNVQTEDEAIYFCHSYDSSINLFSAVEPSSLS</sequence>
<dbReference type="InterPro" id="IPR013783">
    <property type="entry name" value="Ig-like_fold"/>
</dbReference>